<dbReference type="InterPro" id="IPR001509">
    <property type="entry name" value="Epimerase_deHydtase"/>
</dbReference>
<evidence type="ECO:0000256" key="5">
    <source>
        <dbReference type="ARBA" id="ARBA00013189"/>
    </source>
</evidence>
<dbReference type="AlphaFoldDB" id="A0A249JWC3"/>
<gene>
    <name evidence="13" type="primary">galE</name>
    <name evidence="13" type="ORF">B1s21122_00320</name>
</gene>
<keyword evidence="14" id="KW-1185">Reference proteome</keyword>
<sequence length="321" mass="35158">MKILVTGGAGYIGSVLVNKLITSGHQVKVIDDLSNGFKENIDENADFIQGSILDNDKLNQALDGVEVVFHLAAKIRVEEGEREPELYKKVNINGTLNLINKCTEKNIKKLVFASTAAVYGDPEDYPVNEKSKVNPVNVYGATKLEIDQYLEKNAKSLGISSICFRFFNIGGALQTKKGNWLKIKHEGATHLIPSILHSSNEKPLLIFGNDWATKDGTPTRDFVHVVDLADALIKSLTKLEVPGNQVINLGTSTGSTVLEVVKTAEDSLKKNISYRFADRRAGDSFALVTSNEKAKQVLGWVPNKSLSEILQDAQAELLANH</sequence>
<evidence type="ECO:0000256" key="10">
    <source>
        <dbReference type="ARBA" id="ARBA00031367"/>
    </source>
</evidence>
<dbReference type="GO" id="GO:0003978">
    <property type="term" value="F:UDP-glucose 4-epimerase activity"/>
    <property type="evidence" value="ECO:0007669"/>
    <property type="project" value="UniProtKB-EC"/>
</dbReference>
<comment type="similarity">
    <text evidence="4">Belongs to the NAD(P)-dependent epimerase/dehydratase family.</text>
</comment>
<evidence type="ECO:0000256" key="6">
    <source>
        <dbReference type="ARBA" id="ARBA00018569"/>
    </source>
</evidence>
<evidence type="ECO:0000256" key="1">
    <source>
        <dbReference type="ARBA" id="ARBA00000083"/>
    </source>
</evidence>
<dbReference type="UniPathway" id="UPA00214"/>
<evidence type="ECO:0000256" key="3">
    <source>
        <dbReference type="ARBA" id="ARBA00004947"/>
    </source>
</evidence>
<evidence type="ECO:0000256" key="4">
    <source>
        <dbReference type="ARBA" id="ARBA00007637"/>
    </source>
</evidence>
<comment type="catalytic activity">
    <reaction evidence="1">
        <text>UDP-alpha-D-glucose = UDP-alpha-D-galactose</text>
        <dbReference type="Rhea" id="RHEA:22168"/>
        <dbReference type="ChEBI" id="CHEBI:58885"/>
        <dbReference type="ChEBI" id="CHEBI:66914"/>
        <dbReference type="EC" id="5.1.3.2"/>
    </reaction>
</comment>
<keyword evidence="9" id="KW-0119">Carbohydrate metabolism</keyword>
<dbReference type="OrthoDB" id="3513148at2"/>
<comment type="cofactor">
    <cofactor evidence="2">
        <name>NAD(+)</name>
        <dbReference type="ChEBI" id="CHEBI:57540"/>
    </cofactor>
</comment>
<feature type="domain" description="NAD-dependent epimerase/dehydratase" evidence="12">
    <location>
        <begin position="3"/>
        <end position="250"/>
    </location>
</feature>
<reference evidence="14" key="1">
    <citation type="submission" date="2016-10" db="EMBL/GenBank/DDBJ databases">
        <title>High microdiversification within the ubiquitous acI lineage of Actinobacteria.</title>
        <authorList>
            <person name="Neuenschwander S.M."/>
            <person name="Salcher M."/>
            <person name="Ghai R."/>
            <person name="Pernthaler J."/>
        </authorList>
    </citation>
    <scope>NUCLEOTIDE SEQUENCE [LARGE SCALE GENOMIC DNA]</scope>
</reference>
<organism evidence="13 14">
    <name type="scientific">Candidatus Nanopelagicus limnae</name>
    <dbReference type="NCBI Taxonomy" id="1884634"/>
    <lineage>
        <taxon>Bacteria</taxon>
        <taxon>Bacillati</taxon>
        <taxon>Actinomycetota</taxon>
        <taxon>Actinomycetes</taxon>
        <taxon>Candidatus Nanopelagicales</taxon>
        <taxon>Candidatus Nanopelagicaceae</taxon>
        <taxon>Candidatus Nanopelagicus</taxon>
    </lineage>
</organism>
<evidence type="ECO:0000313" key="13">
    <source>
        <dbReference type="EMBL" id="ASY08819.1"/>
    </source>
</evidence>
<evidence type="ECO:0000256" key="7">
    <source>
        <dbReference type="ARBA" id="ARBA00023027"/>
    </source>
</evidence>
<evidence type="ECO:0000256" key="11">
    <source>
        <dbReference type="ARBA" id="ARBA00033067"/>
    </source>
</evidence>
<dbReference type="NCBIfam" id="TIGR01179">
    <property type="entry name" value="galE"/>
    <property type="match status" value="1"/>
</dbReference>
<dbReference type="Gene3D" id="3.90.25.10">
    <property type="entry name" value="UDP-galactose 4-epimerase, domain 1"/>
    <property type="match status" value="1"/>
</dbReference>
<dbReference type="GO" id="GO:0006012">
    <property type="term" value="P:galactose metabolic process"/>
    <property type="evidence" value="ECO:0007669"/>
    <property type="project" value="UniProtKB-UniPathway"/>
</dbReference>
<dbReference type="InterPro" id="IPR005886">
    <property type="entry name" value="UDP_G4E"/>
</dbReference>
<dbReference type="SUPFAM" id="SSF51735">
    <property type="entry name" value="NAD(P)-binding Rossmann-fold domains"/>
    <property type="match status" value="1"/>
</dbReference>
<evidence type="ECO:0000256" key="2">
    <source>
        <dbReference type="ARBA" id="ARBA00001911"/>
    </source>
</evidence>
<dbReference type="PANTHER" id="PTHR43725:SF53">
    <property type="entry name" value="UDP-ARABINOSE 4-EPIMERASE 1"/>
    <property type="match status" value="1"/>
</dbReference>
<dbReference type="PANTHER" id="PTHR43725">
    <property type="entry name" value="UDP-GLUCOSE 4-EPIMERASE"/>
    <property type="match status" value="1"/>
</dbReference>
<keyword evidence="8" id="KW-0413">Isomerase</keyword>
<dbReference type="InterPro" id="IPR036291">
    <property type="entry name" value="NAD(P)-bd_dom_sf"/>
</dbReference>
<keyword evidence="7" id="KW-0520">NAD</keyword>
<comment type="pathway">
    <text evidence="3">Carbohydrate metabolism; galactose metabolism.</text>
</comment>
<dbReference type="Gene3D" id="3.40.50.720">
    <property type="entry name" value="NAD(P)-binding Rossmann-like Domain"/>
    <property type="match status" value="1"/>
</dbReference>
<name>A0A249JWC3_9ACTN</name>
<dbReference type="EMBL" id="CP016768">
    <property type="protein sequence ID" value="ASY08819.1"/>
    <property type="molecule type" value="Genomic_DNA"/>
</dbReference>
<dbReference type="Proteomes" id="UP000217153">
    <property type="component" value="Chromosome"/>
</dbReference>
<evidence type="ECO:0000256" key="9">
    <source>
        <dbReference type="ARBA" id="ARBA00023277"/>
    </source>
</evidence>
<proteinExistence type="inferred from homology"/>
<protein>
    <recommendedName>
        <fullName evidence="6">UDP-glucose 4-epimerase</fullName>
        <ecNumber evidence="5">5.1.3.2</ecNumber>
    </recommendedName>
    <alternativeName>
        <fullName evidence="11">Galactowaldenase</fullName>
    </alternativeName>
    <alternativeName>
        <fullName evidence="10">UDP-galactose 4-epimerase</fullName>
    </alternativeName>
</protein>
<dbReference type="EC" id="5.1.3.2" evidence="5"/>
<accession>A0A249JWC3</accession>
<dbReference type="RefSeq" id="WP_095680144.1">
    <property type="nucleotide sequence ID" value="NZ_CP016768.2"/>
</dbReference>
<evidence type="ECO:0000256" key="8">
    <source>
        <dbReference type="ARBA" id="ARBA00023235"/>
    </source>
</evidence>
<dbReference type="Pfam" id="PF01370">
    <property type="entry name" value="Epimerase"/>
    <property type="match status" value="1"/>
</dbReference>
<evidence type="ECO:0000313" key="14">
    <source>
        <dbReference type="Proteomes" id="UP000217153"/>
    </source>
</evidence>
<evidence type="ECO:0000259" key="12">
    <source>
        <dbReference type="Pfam" id="PF01370"/>
    </source>
</evidence>
<dbReference type="KEGG" id="abam:B1s21122_00320"/>